<evidence type="ECO:0000256" key="1">
    <source>
        <dbReference type="SAM" id="SignalP"/>
    </source>
</evidence>
<dbReference type="STRING" id="717772.THIAE_06090"/>
<proteinExistence type="predicted"/>
<keyword evidence="1" id="KW-0732">Signal</keyword>
<sequence>MRLPYLITCAALILPLGSVSASTSTQDQSVFINSTQDHQSSPTGLSLDAILQEYWDLTDEEWERYKLLKPIAQALGQYQVEPTPLELLGIYARSETERQRYALRYVQRMDQYVAGSLVFQRTVSAVQREFYKNTPMIDVNLLNKARNIDFTENDTVAVFVNVVEPCLACDVAIRKAIMQVEKYGIKLDVFFNSLDDNLIQSFATSTIPPQFVVDGRIRLAANPDYIDRYQIPLPTAFISRNGGNYEAHDLDI</sequence>
<dbReference type="InParanoid" id="W0DUM7"/>
<dbReference type="EMBL" id="CP007030">
    <property type="protein sequence ID" value="AHF02290.1"/>
    <property type="molecule type" value="Genomic_DNA"/>
</dbReference>
<evidence type="ECO:0000313" key="2">
    <source>
        <dbReference type="EMBL" id="AHF02290.1"/>
    </source>
</evidence>
<keyword evidence="3" id="KW-1185">Reference proteome</keyword>
<name>W0DUM7_9GAMM</name>
<evidence type="ECO:0008006" key="4">
    <source>
        <dbReference type="Google" id="ProtNLM"/>
    </source>
</evidence>
<dbReference type="Proteomes" id="UP000005380">
    <property type="component" value="Chromosome"/>
</dbReference>
<dbReference type="eggNOG" id="COG0695">
    <property type="taxonomic scope" value="Bacteria"/>
</dbReference>
<feature type="chain" id="PRO_5004787043" description="Integrating conjugative element protein" evidence="1">
    <location>
        <begin position="22"/>
        <end position="252"/>
    </location>
</feature>
<evidence type="ECO:0000313" key="3">
    <source>
        <dbReference type="Proteomes" id="UP000005380"/>
    </source>
</evidence>
<dbReference type="HOGENOM" id="CLU_1102381_0_0_6"/>
<accession>W0DUM7</accession>
<dbReference type="RefSeq" id="WP_006460499.1">
    <property type="nucleotide sequence ID" value="NZ_CP007030.1"/>
</dbReference>
<protein>
    <recommendedName>
        <fullName evidence="4">Integrating conjugative element protein</fullName>
    </recommendedName>
</protein>
<dbReference type="OrthoDB" id="8442378at2"/>
<dbReference type="KEGG" id="tao:THIAE_06090"/>
<organism evidence="2 3">
    <name type="scientific">Thiomicrospira aerophila AL3</name>
    <dbReference type="NCBI Taxonomy" id="717772"/>
    <lineage>
        <taxon>Bacteria</taxon>
        <taxon>Pseudomonadati</taxon>
        <taxon>Pseudomonadota</taxon>
        <taxon>Gammaproteobacteria</taxon>
        <taxon>Thiotrichales</taxon>
        <taxon>Piscirickettsiaceae</taxon>
        <taxon>Thiomicrospira</taxon>
    </lineage>
</organism>
<dbReference type="AlphaFoldDB" id="W0DUM7"/>
<gene>
    <name evidence="2" type="ORF">THIAE_06090</name>
</gene>
<reference evidence="2 3" key="1">
    <citation type="submission" date="2013-12" db="EMBL/GenBank/DDBJ databases">
        <authorList>
            <consortium name="DOE Joint Genome Institute"/>
            <person name="Kappler U."/>
            <person name="Huntemann M."/>
            <person name="Han J."/>
            <person name="Chen A."/>
            <person name="Kyrpides N."/>
            <person name="Mavromatis K."/>
            <person name="Markowitz V."/>
            <person name="Palaniappan K."/>
            <person name="Ivanova N."/>
            <person name="Schaumberg A."/>
            <person name="Pati A."/>
            <person name="Liolios K."/>
            <person name="Nordberg H.P."/>
            <person name="Cantor M.N."/>
            <person name="Hua S.X."/>
            <person name="Woyke T."/>
        </authorList>
    </citation>
    <scope>NUCLEOTIDE SEQUENCE [LARGE SCALE GENOMIC DNA]</scope>
    <source>
        <strain evidence="3">AL2</strain>
    </source>
</reference>
<feature type="signal peptide" evidence="1">
    <location>
        <begin position="1"/>
        <end position="21"/>
    </location>
</feature>